<keyword evidence="3" id="KW-0687">Ribonucleoprotein</keyword>
<dbReference type="InterPro" id="IPR000271">
    <property type="entry name" value="Ribosomal_bL34"/>
</dbReference>
<name>A0A5N6TE46_ASPAV</name>
<dbReference type="GO" id="GO:0003735">
    <property type="term" value="F:structural constituent of ribosome"/>
    <property type="evidence" value="ECO:0007669"/>
    <property type="project" value="InterPro"/>
</dbReference>
<dbReference type="Pfam" id="PF00468">
    <property type="entry name" value="Ribosomal_L34"/>
    <property type="match status" value="1"/>
</dbReference>
<gene>
    <name evidence="5" type="ORF">BDV25DRAFT_145528</name>
</gene>
<dbReference type="PANTHER" id="PTHR14503:SF4">
    <property type="entry name" value="LARGE RIBOSOMAL SUBUNIT PROTEIN BL34M"/>
    <property type="match status" value="1"/>
</dbReference>
<evidence type="ECO:0000313" key="5">
    <source>
        <dbReference type="EMBL" id="KAE8144520.1"/>
    </source>
</evidence>
<dbReference type="OrthoDB" id="431691at2759"/>
<dbReference type="AlphaFoldDB" id="A0A5N6TE46"/>
<dbReference type="Gene3D" id="1.10.287.3980">
    <property type="match status" value="1"/>
</dbReference>
<organism evidence="5 6">
    <name type="scientific">Aspergillus avenaceus</name>
    <dbReference type="NCBI Taxonomy" id="36643"/>
    <lineage>
        <taxon>Eukaryota</taxon>
        <taxon>Fungi</taxon>
        <taxon>Dikarya</taxon>
        <taxon>Ascomycota</taxon>
        <taxon>Pezizomycotina</taxon>
        <taxon>Eurotiomycetes</taxon>
        <taxon>Eurotiomycetidae</taxon>
        <taxon>Eurotiales</taxon>
        <taxon>Aspergillaceae</taxon>
        <taxon>Aspergillus</taxon>
        <taxon>Aspergillus subgen. Circumdati</taxon>
    </lineage>
</organism>
<comment type="similarity">
    <text evidence="1">Belongs to the bacterial ribosomal protein bL34 family.</text>
</comment>
<dbReference type="NCBIfam" id="TIGR01030">
    <property type="entry name" value="rpmH_bact"/>
    <property type="match status" value="1"/>
</dbReference>
<dbReference type="PANTHER" id="PTHR14503">
    <property type="entry name" value="MITOCHONDRIAL RIBOSOMAL PROTEIN 34 FAMILY MEMBER"/>
    <property type="match status" value="1"/>
</dbReference>
<evidence type="ECO:0000256" key="1">
    <source>
        <dbReference type="ARBA" id="ARBA00010111"/>
    </source>
</evidence>
<protein>
    <recommendedName>
        <fullName evidence="4">Large ribosomal subunit protein bL34m</fullName>
    </recommendedName>
</protein>
<dbReference type="GO" id="GO:0006412">
    <property type="term" value="P:translation"/>
    <property type="evidence" value="ECO:0007669"/>
    <property type="project" value="InterPro"/>
</dbReference>
<keyword evidence="2 5" id="KW-0689">Ribosomal protein</keyword>
<reference evidence="5 6" key="1">
    <citation type="submission" date="2019-04" db="EMBL/GenBank/DDBJ databases">
        <title>Friends and foes A comparative genomics study of 23 Aspergillus species from section Flavi.</title>
        <authorList>
            <consortium name="DOE Joint Genome Institute"/>
            <person name="Kjaerbolling I."/>
            <person name="Vesth T."/>
            <person name="Frisvad J.C."/>
            <person name="Nybo J.L."/>
            <person name="Theobald S."/>
            <person name="Kildgaard S."/>
            <person name="Isbrandt T."/>
            <person name="Kuo A."/>
            <person name="Sato A."/>
            <person name="Lyhne E.K."/>
            <person name="Kogle M.E."/>
            <person name="Wiebenga A."/>
            <person name="Kun R.S."/>
            <person name="Lubbers R.J."/>
            <person name="Makela M.R."/>
            <person name="Barry K."/>
            <person name="Chovatia M."/>
            <person name="Clum A."/>
            <person name="Daum C."/>
            <person name="Haridas S."/>
            <person name="He G."/>
            <person name="LaButti K."/>
            <person name="Lipzen A."/>
            <person name="Mondo S."/>
            <person name="Riley R."/>
            <person name="Salamov A."/>
            <person name="Simmons B.A."/>
            <person name="Magnuson J.K."/>
            <person name="Henrissat B."/>
            <person name="Mortensen U.H."/>
            <person name="Larsen T.O."/>
            <person name="Devries R.P."/>
            <person name="Grigoriev I.V."/>
            <person name="Machida M."/>
            <person name="Baker S.E."/>
            <person name="Andersen M.R."/>
        </authorList>
    </citation>
    <scope>NUCLEOTIDE SEQUENCE [LARGE SCALE GENOMIC DNA]</scope>
    <source>
        <strain evidence="5 6">IBT 18842</strain>
    </source>
</reference>
<evidence type="ECO:0000256" key="2">
    <source>
        <dbReference type="ARBA" id="ARBA00022980"/>
    </source>
</evidence>
<dbReference type="FunFam" id="1.10.287.3980:FF:000001">
    <property type="entry name" value="Mitochondrial ribosomal protein L34"/>
    <property type="match status" value="1"/>
</dbReference>
<accession>A0A5N6TE46</accession>
<dbReference type="EMBL" id="ML742494">
    <property type="protein sequence ID" value="KAE8144520.1"/>
    <property type="molecule type" value="Genomic_DNA"/>
</dbReference>
<proteinExistence type="inferred from homology"/>
<keyword evidence="6" id="KW-1185">Reference proteome</keyword>
<dbReference type="HAMAP" id="MF_00391">
    <property type="entry name" value="Ribosomal_bL34"/>
    <property type="match status" value="1"/>
</dbReference>
<dbReference type="Proteomes" id="UP000325780">
    <property type="component" value="Unassembled WGS sequence"/>
</dbReference>
<sequence length="110" mass="12311">MFGIRCRALIAVRTVSSPVSLSRFTKSIPSTPLRPTISQPSLTQTAFAAPIQSQTRAFSASACLAGKRATYNPSRRVQKRRHGFLARIRSRGGRKIIMRRRAKGRKNLSW</sequence>
<dbReference type="GO" id="GO:0005762">
    <property type="term" value="C:mitochondrial large ribosomal subunit"/>
    <property type="evidence" value="ECO:0007669"/>
    <property type="project" value="TreeGrafter"/>
</dbReference>
<evidence type="ECO:0000256" key="4">
    <source>
        <dbReference type="ARBA" id="ARBA00035274"/>
    </source>
</evidence>
<evidence type="ECO:0000313" key="6">
    <source>
        <dbReference type="Proteomes" id="UP000325780"/>
    </source>
</evidence>
<evidence type="ECO:0000256" key="3">
    <source>
        <dbReference type="ARBA" id="ARBA00023274"/>
    </source>
</evidence>